<dbReference type="EMBL" id="BGZK01000654">
    <property type="protein sequence ID" value="GBP54771.1"/>
    <property type="molecule type" value="Genomic_DNA"/>
</dbReference>
<evidence type="ECO:0000313" key="2">
    <source>
        <dbReference type="EMBL" id="GBP54771.1"/>
    </source>
</evidence>
<keyword evidence="3" id="KW-1185">Reference proteome</keyword>
<evidence type="ECO:0000313" key="3">
    <source>
        <dbReference type="Proteomes" id="UP000299102"/>
    </source>
</evidence>
<protein>
    <submittedName>
        <fullName evidence="2">Uncharacterized protein</fullName>
    </submittedName>
</protein>
<organism evidence="2 3">
    <name type="scientific">Eumeta variegata</name>
    <name type="common">Bagworm moth</name>
    <name type="synonym">Eumeta japonica</name>
    <dbReference type="NCBI Taxonomy" id="151549"/>
    <lineage>
        <taxon>Eukaryota</taxon>
        <taxon>Metazoa</taxon>
        <taxon>Ecdysozoa</taxon>
        <taxon>Arthropoda</taxon>
        <taxon>Hexapoda</taxon>
        <taxon>Insecta</taxon>
        <taxon>Pterygota</taxon>
        <taxon>Neoptera</taxon>
        <taxon>Endopterygota</taxon>
        <taxon>Lepidoptera</taxon>
        <taxon>Glossata</taxon>
        <taxon>Ditrysia</taxon>
        <taxon>Tineoidea</taxon>
        <taxon>Psychidae</taxon>
        <taxon>Oiketicinae</taxon>
        <taxon>Eumeta</taxon>
    </lineage>
</organism>
<evidence type="ECO:0000256" key="1">
    <source>
        <dbReference type="SAM" id="MobiDB-lite"/>
    </source>
</evidence>
<dbReference type="Proteomes" id="UP000299102">
    <property type="component" value="Unassembled WGS sequence"/>
</dbReference>
<gene>
    <name evidence="2" type="ORF">EVAR_90055_1</name>
</gene>
<feature type="compositionally biased region" description="Low complexity" evidence="1">
    <location>
        <begin position="52"/>
        <end position="64"/>
    </location>
</feature>
<reference evidence="2 3" key="1">
    <citation type="journal article" date="2019" name="Commun. Biol.">
        <title>The bagworm genome reveals a unique fibroin gene that provides high tensile strength.</title>
        <authorList>
            <person name="Kono N."/>
            <person name="Nakamura H."/>
            <person name="Ohtoshi R."/>
            <person name="Tomita M."/>
            <person name="Numata K."/>
            <person name="Arakawa K."/>
        </authorList>
    </citation>
    <scope>NUCLEOTIDE SEQUENCE [LARGE SCALE GENOMIC DNA]</scope>
</reference>
<sequence length="111" mass="12216">MPRRLLNLNNEQTLPREYTTKRVVNFVPAVDNGTQWRTGAGAVRQAGDSSRRSGPSSHTSPSTPYAVPSEFHSDLLYTRNSVRSMRSAGPALRPGAAPPELTWRLRAASVR</sequence>
<comment type="caution">
    <text evidence="2">The sequence shown here is derived from an EMBL/GenBank/DDBJ whole genome shotgun (WGS) entry which is preliminary data.</text>
</comment>
<feature type="region of interest" description="Disordered" evidence="1">
    <location>
        <begin position="34"/>
        <end position="70"/>
    </location>
</feature>
<dbReference type="AlphaFoldDB" id="A0A4C1WTY7"/>
<name>A0A4C1WTY7_EUMVA</name>
<proteinExistence type="predicted"/>
<accession>A0A4C1WTY7</accession>